<feature type="compositionally biased region" description="Basic and acidic residues" evidence="1">
    <location>
        <begin position="1"/>
        <end position="26"/>
    </location>
</feature>
<name>A0AA38KL29_TAXCH</name>
<dbReference type="Proteomes" id="UP000824469">
    <property type="component" value="Unassembled WGS sequence"/>
</dbReference>
<protein>
    <submittedName>
        <fullName evidence="2">Uncharacterized protein</fullName>
    </submittedName>
</protein>
<evidence type="ECO:0000313" key="2">
    <source>
        <dbReference type="EMBL" id="KAH9308313.1"/>
    </source>
</evidence>
<organism evidence="2 3">
    <name type="scientific">Taxus chinensis</name>
    <name type="common">Chinese yew</name>
    <name type="synonym">Taxus wallichiana var. chinensis</name>
    <dbReference type="NCBI Taxonomy" id="29808"/>
    <lineage>
        <taxon>Eukaryota</taxon>
        <taxon>Viridiplantae</taxon>
        <taxon>Streptophyta</taxon>
        <taxon>Embryophyta</taxon>
        <taxon>Tracheophyta</taxon>
        <taxon>Spermatophyta</taxon>
        <taxon>Pinopsida</taxon>
        <taxon>Pinidae</taxon>
        <taxon>Conifers II</taxon>
        <taxon>Cupressales</taxon>
        <taxon>Taxaceae</taxon>
        <taxon>Taxus</taxon>
    </lineage>
</organism>
<comment type="caution">
    <text evidence="2">The sequence shown here is derived from an EMBL/GenBank/DDBJ whole genome shotgun (WGS) entry which is preliminary data.</text>
</comment>
<reference evidence="2 3" key="1">
    <citation type="journal article" date="2021" name="Nat. Plants">
        <title>The Taxus genome provides insights into paclitaxel biosynthesis.</title>
        <authorList>
            <person name="Xiong X."/>
            <person name="Gou J."/>
            <person name="Liao Q."/>
            <person name="Li Y."/>
            <person name="Zhou Q."/>
            <person name="Bi G."/>
            <person name="Li C."/>
            <person name="Du R."/>
            <person name="Wang X."/>
            <person name="Sun T."/>
            <person name="Guo L."/>
            <person name="Liang H."/>
            <person name="Lu P."/>
            <person name="Wu Y."/>
            <person name="Zhang Z."/>
            <person name="Ro D.K."/>
            <person name="Shang Y."/>
            <person name="Huang S."/>
            <person name="Yan J."/>
        </authorList>
    </citation>
    <scope>NUCLEOTIDE SEQUENCE [LARGE SCALE GENOMIC DNA]</scope>
    <source>
        <strain evidence="2">Ta-2019</strain>
    </source>
</reference>
<proteinExistence type="predicted"/>
<gene>
    <name evidence="2" type="ORF">KI387_036224</name>
</gene>
<evidence type="ECO:0000256" key="1">
    <source>
        <dbReference type="SAM" id="MobiDB-lite"/>
    </source>
</evidence>
<dbReference type="EMBL" id="JAHRHJ020000007">
    <property type="protein sequence ID" value="KAH9308313.1"/>
    <property type="molecule type" value="Genomic_DNA"/>
</dbReference>
<accession>A0AA38KL29</accession>
<feature type="non-terminal residue" evidence="2">
    <location>
        <position position="51"/>
    </location>
</feature>
<feature type="region of interest" description="Disordered" evidence="1">
    <location>
        <begin position="1"/>
        <end position="35"/>
    </location>
</feature>
<feature type="non-terminal residue" evidence="2">
    <location>
        <position position="1"/>
    </location>
</feature>
<evidence type="ECO:0000313" key="3">
    <source>
        <dbReference type="Proteomes" id="UP000824469"/>
    </source>
</evidence>
<sequence length="51" mass="5897">SEKHDEAQKEKDPESTKGEESKREMEVDPAMNIKTPNLVKLNLEVDEENEK</sequence>
<keyword evidence="3" id="KW-1185">Reference proteome</keyword>
<dbReference type="AlphaFoldDB" id="A0AA38KL29"/>